<accession>A0A2P0VN14</accession>
<feature type="transmembrane region" description="Helical" evidence="1">
    <location>
        <begin position="272"/>
        <end position="289"/>
    </location>
</feature>
<evidence type="ECO:0000256" key="1">
    <source>
        <dbReference type="SAM" id="Phobius"/>
    </source>
</evidence>
<name>A0A2P0VN14_9VIRU</name>
<keyword evidence="1" id="KW-1133">Transmembrane helix</keyword>
<keyword evidence="3" id="KW-1185">Reference proteome</keyword>
<feature type="transmembrane region" description="Helical" evidence="1">
    <location>
        <begin position="35"/>
        <end position="60"/>
    </location>
</feature>
<sequence length="323" mass="36961">MGAVISAFRAVIEVFEITIKVITGFPRNIICLIKLLILGVIRFIFANLLPHFTAIMLYTLPYLVQVVPKFISGTLMLFFVSFVWLIDKFFGNWSNSTTDSGGRLGIMARSFVQLFTTCFNDPRSWYLTDRYHKGNRHERLLGVYPCMSPCKGIYQNYLGGVLCKRAPKTSPQYCPLAAITRSVEDKPYVPMAKYALNEKACDDESYRTDAQKQLALVACSQPFYYNSDTRKFMRTACYERFCSNNPSGDQSISGCTDLIPFKGRQDDIKMRVLQIPALLIAGVQLFYMLSTSIQVKQDEYVQQNRQWLSQRFTLTKEITDQQA</sequence>
<gene>
    <name evidence="2" type="ORF">TetV_213</name>
</gene>
<proteinExistence type="predicted"/>
<evidence type="ECO:0000313" key="3">
    <source>
        <dbReference type="Proteomes" id="UP000244773"/>
    </source>
</evidence>
<reference evidence="2" key="1">
    <citation type="journal article" date="2018" name="Virology">
        <title>A giant virus infecting green algae encodes key fermentation genes.</title>
        <authorList>
            <person name="Schvarcz C.R."/>
            <person name="Steward G.F."/>
        </authorList>
    </citation>
    <scope>NUCLEOTIDE SEQUENCE [LARGE SCALE GENOMIC DNA]</scope>
</reference>
<dbReference type="EMBL" id="KY322437">
    <property type="protein sequence ID" value="AUF82305.1"/>
    <property type="molecule type" value="Genomic_DNA"/>
</dbReference>
<dbReference type="Proteomes" id="UP000244773">
    <property type="component" value="Segment"/>
</dbReference>
<keyword evidence="1" id="KW-0812">Transmembrane</keyword>
<feature type="transmembrane region" description="Helical" evidence="1">
    <location>
        <begin position="66"/>
        <end position="86"/>
    </location>
</feature>
<protein>
    <submittedName>
        <fullName evidence="2">Uncharacterized protein</fullName>
    </submittedName>
</protein>
<keyword evidence="1" id="KW-0472">Membrane</keyword>
<organism evidence="2">
    <name type="scientific">Tetraselmis virus 1</name>
    <dbReference type="NCBI Taxonomy" id="2060617"/>
    <lineage>
        <taxon>Viruses</taxon>
        <taxon>Varidnaviria</taxon>
        <taxon>Bamfordvirae</taxon>
        <taxon>Nucleocytoviricota</taxon>
        <taxon>Megaviricetes</taxon>
        <taxon>Imitervirales</taxon>
        <taxon>Allomimiviridae</taxon>
        <taxon>Oceanusvirus</taxon>
        <taxon>Oceanusvirus kaneohense</taxon>
    </lineage>
</organism>
<evidence type="ECO:0000313" key="2">
    <source>
        <dbReference type="EMBL" id="AUF82305.1"/>
    </source>
</evidence>